<dbReference type="PROSITE" id="PS50043">
    <property type="entry name" value="HTH_LUXR_2"/>
    <property type="match status" value="1"/>
</dbReference>
<gene>
    <name evidence="5" type="ORF">HMPREF3185_00949</name>
</gene>
<dbReference type="PATRIC" id="fig|322095.3.peg.937"/>
<dbReference type="Pfam" id="PF00196">
    <property type="entry name" value="GerE"/>
    <property type="match status" value="1"/>
</dbReference>
<dbReference type="EMBL" id="LSDK01000065">
    <property type="protein sequence ID" value="KXB76374.1"/>
    <property type="molecule type" value="Genomic_DNA"/>
</dbReference>
<dbReference type="InterPro" id="IPR036388">
    <property type="entry name" value="WH-like_DNA-bd_sf"/>
</dbReference>
<reference evidence="6" key="1">
    <citation type="submission" date="2016-01" db="EMBL/GenBank/DDBJ databases">
        <authorList>
            <person name="Mitreva M."/>
            <person name="Pepin K.H."/>
            <person name="Mihindukulasuriya K.A."/>
            <person name="Fulton R."/>
            <person name="Fronick C."/>
            <person name="O'Laughlin M."/>
            <person name="Miner T."/>
            <person name="Herter B."/>
            <person name="Rosa B.A."/>
            <person name="Cordes M."/>
            <person name="Tomlinson C."/>
            <person name="Wollam A."/>
            <person name="Palsikar V.B."/>
            <person name="Mardis E.R."/>
            <person name="Wilson R.K."/>
        </authorList>
    </citation>
    <scope>NUCLEOTIDE SEQUENCE [LARGE SCALE GENOMIC DNA]</scope>
    <source>
        <strain evidence="6">KA00683</strain>
    </source>
</reference>
<dbReference type="CDD" id="cd06170">
    <property type="entry name" value="LuxR_C_like"/>
    <property type="match status" value="1"/>
</dbReference>
<dbReference type="GO" id="GO:0006355">
    <property type="term" value="P:regulation of DNA-templated transcription"/>
    <property type="evidence" value="ECO:0007669"/>
    <property type="project" value="InterPro"/>
</dbReference>
<dbReference type="PRINTS" id="PR00038">
    <property type="entry name" value="HTHLUXR"/>
</dbReference>
<dbReference type="STRING" id="322095.HMPREF3185_00949"/>
<organism evidence="5 6">
    <name type="scientific">Porphyromonas somerae</name>
    <dbReference type="NCBI Taxonomy" id="322095"/>
    <lineage>
        <taxon>Bacteria</taxon>
        <taxon>Pseudomonadati</taxon>
        <taxon>Bacteroidota</taxon>
        <taxon>Bacteroidia</taxon>
        <taxon>Bacteroidales</taxon>
        <taxon>Porphyromonadaceae</taxon>
        <taxon>Porphyromonas</taxon>
    </lineage>
</organism>
<sequence length="203" mass="22585">MVTPIKIAVAEPSSIVRSGLEAQLRKLLHYKAQIIYLLDDNRREWQDIASVISADIFIINPLLTGPTPRACLPHLPEHTKLIAMCYGLYDAGILKEFDAAIHLADSPTQISDTIDQLLQSEPSAAPLASDSQTLTPREREIIICVVKGMTNKEIAGQLYLSTHTVITHRRNISKKLQIHSPSGLTIYAIMNKLVELEDIKQDL</sequence>
<dbReference type="Gene3D" id="1.10.10.10">
    <property type="entry name" value="Winged helix-like DNA-binding domain superfamily/Winged helix DNA-binding domain"/>
    <property type="match status" value="1"/>
</dbReference>
<feature type="domain" description="HTH luxR-type" evidence="4">
    <location>
        <begin position="127"/>
        <end position="192"/>
    </location>
</feature>
<evidence type="ECO:0000256" key="1">
    <source>
        <dbReference type="ARBA" id="ARBA00023015"/>
    </source>
</evidence>
<dbReference type="InterPro" id="IPR016032">
    <property type="entry name" value="Sig_transdc_resp-reg_C-effctor"/>
</dbReference>
<dbReference type="AlphaFoldDB" id="A0A134B8V7"/>
<dbReference type="RefSeq" id="WP_060935312.1">
    <property type="nucleotide sequence ID" value="NZ_KQ960438.1"/>
</dbReference>
<evidence type="ECO:0000256" key="3">
    <source>
        <dbReference type="ARBA" id="ARBA00023163"/>
    </source>
</evidence>
<keyword evidence="6" id="KW-1185">Reference proteome</keyword>
<dbReference type="SMART" id="SM00421">
    <property type="entry name" value="HTH_LUXR"/>
    <property type="match status" value="1"/>
</dbReference>
<protein>
    <submittedName>
        <fullName evidence="5">Transcriptional regulator, LuxR family</fullName>
    </submittedName>
</protein>
<evidence type="ECO:0000313" key="6">
    <source>
        <dbReference type="Proteomes" id="UP000070224"/>
    </source>
</evidence>
<dbReference type="PANTHER" id="PTHR44688:SF16">
    <property type="entry name" value="DNA-BINDING TRANSCRIPTIONAL ACTIVATOR DEVR_DOSR"/>
    <property type="match status" value="1"/>
</dbReference>
<proteinExistence type="predicted"/>
<keyword evidence="3" id="KW-0804">Transcription</keyword>
<keyword evidence="1" id="KW-0805">Transcription regulation</keyword>
<evidence type="ECO:0000313" key="5">
    <source>
        <dbReference type="EMBL" id="KXB76374.1"/>
    </source>
</evidence>
<dbReference type="SUPFAM" id="SSF46894">
    <property type="entry name" value="C-terminal effector domain of the bipartite response regulators"/>
    <property type="match status" value="1"/>
</dbReference>
<keyword evidence="2" id="KW-0238">DNA-binding</keyword>
<dbReference type="PANTHER" id="PTHR44688">
    <property type="entry name" value="DNA-BINDING TRANSCRIPTIONAL ACTIVATOR DEVR_DOSR"/>
    <property type="match status" value="1"/>
</dbReference>
<evidence type="ECO:0000259" key="4">
    <source>
        <dbReference type="PROSITE" id="PS50043"/>
    </source>
</evidence>
<dbReference type="InterPro" id="IPR000792">
    <property type="entry name" value="Tscrpt_reg_LuxR_C"/>
</dbReference>
<dbReference type="Proteomes" id="UP000070224">
    <property type="component" value="Unassembled WGS sequence"/>
</dbReference>
<comment type="caution">
    <text evidence="5">The sequence shown here is derived from an EMBL/GenBank/DDBJ whole genome shotgun (WGS) entry which is preliminary data.</text>
</comment>
<dbReference type="GO" id="GO:0003677">
    <property type="term" value="F:DNA binding"/>
    <property type="evidence" value="ECO:0007669"/>
    <property type="project" value="UniProtKB-KW"/>
</dbReference>
<dbReference type="OrthoDB" id="9797341at2"/>
<accession>A0A134B8V7</accession>
<dbReference type="PROSITE" id="PS00622">
    <property type="entry name" value="HTH_LUXR_1"/>
    <property type="match status" value="1"/>
</dbReference>
<name>A0A134B8V7_9PORP</name>
<evidence type="ECO:0000256" key="2">
    <source>
        <dbReference type="ARBA" id="ARBA00023125"/>
    </source>
</evidence>